<dbReference type="AlphaFoldDB" id="A0AAV5V5B8"/>
<evidence type="ECO:0000256" key="6">
    <source>
        <dbReference type="ARBA" id="ARBA00023054"/>
    </source>
</evidence>
<dbReference type="EMBL" id="BTSY01000002">
    <property type="protein sequence ID" value="GMT13754.1"/>
    <property type="molecule type" value="Genomic_DNA"/>
</dbReference>
<evidence type="ECO:0000256" key="1">
    <source>
        <dbReference type="ARBA" id="ARBA00004613"/>
    </source>
</evidence>
<dbReference type="PANTHER" id="PTHR31418">
    <property type="entry name" value="FATTY-ACID AND RETINOL-BINDING PROTEIN 1"/>
    <property type="match status" value="1"/>
</dbReference>
<feature type="non-terminal residue" evidence="8">
    <location>
        <position position="213"/>
    </location>
</feature>
<name>A0AAV5V5B8_9BILA</name>
<feature type="non-terminal residue" evidence="8">
    <location>
        <position position="1"/>
    </location>
</feature>
<keyword evidence="9" id="KW-1185">Reference proteome</keyword>
<organism evidence="8 9">
    <name type="scientific">Pristionchus fissidentatus</name>
    <dbReference type="NCBI Taxonomy" id="1538716"/>
    <lineage>
        <taxon>Eukaryota</taxon>
        <taxon>Metazoa</taxon>
        <taxon>Ecdysozoa</taxon>
        <taxon>Nematoda</taxon>
        <taxon>Chromadorea</taxon>
        <taxon>Rhabditida</taxon>
        <taxon>Rhabditina</taxon>
        <taxon>Diplogasteromorpha</taxon>
        <taxon>Diplogasteroidea</taxon>
        <taxon>Neodiplogasteridae</taxon>
        <taxon>Pristionchus</taxon>
    </lineage>
</organism>
<comment type="subcellular location">
    <subcellularLocation>
        <location evidence="1">Secreted</location>
    </subcellularLocation>
</comment>
<comment type="caution">
    <text evidence="8">The sequence shown here is derived from an EMBL/GenBank/DDBJ whole genome shotgun (WGS) entry which is preliminary data.</text>
</comment>
<reference evidence="8" key="1">
    <citation type="submission" date="2023-10" db="EMBL/GenBank/DDBJ databases">
        <title>Genome assembly of Pristionchus species.</title>
        <authorList>
            <person name="Yoshida K."/>
            <person name="Sommer R.J."/>
        </authorList>
    </citation>
    <scope>NUCLEOTIDE SEQUENCE</scope>
    <source>
        <strain evidence="8">RS5133</strain>
    </source>
</reference>
<proteinExistence type="inferred from homology"/>
<protein>
    <recommendedName>
        <fullName evidence="3">Fatty-acid and retinol-binding protein 1</fullName>
    </recommendedName>
</protein>
<evidence type="ECO:0000256" key="2">
    <source>
        <dbReference type="ARBA" id="ARBA00006648"/>
    </source>
</evidence>
<evidence type="ECO:0000256" key="4">
    <source>
        <dbReference type="ARBA" id="ARBA00022525"/>
    </source>
</evidence>
<keyword evidence="5" id="KW-0732">Signal</keyword>
<dbReference type="GO" id="GO:0008289">
    <property type="term" value="F:lipid binding"/>
    <property type="evidence" value="ECO:0007669"/>
    <property type="project" value="UniProtKB-KW"/>
</dbReference>
<comment type="similarity">
    <text evidence="2">Belongs to the fatty-acid and retinol-binding protein (FARBP) family.</text>
</comment>
<sequence length="213" mass="24302">ALYIGSVGALDTGWFMEMCRPRIACNQTAIVSIFIEDAKRIGKNPEGHASTCLNTPEMRDWNSAEQVIANMDSWRFSVFNFSSIRFNDSAQVVPFIKQHFPASYYVLKRRMKTIVMELDSLSEDAVAYGRAIKPLVLDAIVRVSQSNATERERSDAIVRETAKLLKEAVRLYEELPHTVKTELEMFICLRTKYRAFMHIFPSIQAEIDLLAAE</sequence>
<accession>A0AAV5V5B8</accession>
<dbReference type="GO" id="GO:0005576">
    <property type="term" value="C:extracellular region"/>
    <property type="evidence" value="ECO:0007669"/>
    <property type="project" value="UniProtKB-SubCell"/>
</dbReference>
<dbReference type="InterPro" id="IPR008632">
    <property type="entry name" value="Gp-FAR-1"/>
</dbReference>
<evidence type="ECO:0000256" key="5">
    <source>
        <dbReference type="ARBA" id="ARBA00022729"/>
    </source>
</evidence>
<keyword evidence="6" id="KW-0175">Coiled coil</keyword>
<evidence type="ECO:0000313" key="9">
    <source>
        <dbReference type="Proteomes" id="UP001432322"/>
    </source>
</evidence>
<keyword evidence="7" id="KW-0446">Lipid-binding</keyword>
<evidence type="ECO:0000256" key="7">
    <source>
        <dbReference type="ARBA" id="ARBA00023121"/>
    </source>
</evidence>
<dbReference type="Proteomes" id="UP001432322">
    <property type="component" value="Unassembled WGS sequence"/>
</dbReference>
<keyword evidence="4" id="KW-0964">Secreted</keyword>
<evidence type="ECO:0000313" key="8">
    <source>
        <dbReference type="EMBL" id="GMT13754.1"/>
    </source>
</evidence>
<evidence type="ECO:0000256" key="3">
    <source>
        <dbReference type="ARBA" id="ARBA00017453"/>
    </source>
</evidence>
<dbReference type="PANTHER" id="PTHR31418:SF7">
    <property type="entry name" value="FATTY-ACID AND RETINOL-BINDING PROTEIN 1"/>
    <property type="match status" value="1"/>
</dbReference>
<gene>
    <name evidence="8" type="ORF">PFISCL1PPCAC_5051</name>
</gene>